<accession>A0A0R1WAJ0</accession>
<dbReference type="PROSITE" id="PS00150">
    <property type="entry name" value="ACYLPHOSPHATASE_1"/>
    <property type="match status" value="1"/>
</dbReference>
<evidence type="ECO:0000256" key="4">
    <source>
        <dbReference type="ARBA" id="ARBA00047645"/>
    </source>
</evidence>
<dbReference type="InterPro" id="IPR017968">
    <property type="entry name" value="Acylphosphatase_CS"/>
</dbReference>
<protein>
    <recommendedName>
        <fullName evidence="3 5">Acylphosphatase</fullName>
        <ecNumber evidence="2 5">3.6.1.7</ecNumber>
    </recommendedName>
</protein>
<sequence>MINYQLTVSGQVQGVGFRWGCYRLTQQYGVSGFVKNLPSGQVYLEVQGLPDAVTNFIARVENGPTPYARVNQVSKHPLPCQDYGGRFTIRR</sequence>
<evidence type="ECO:0000256" key="5">
    <source>
        <dbReference type="PROSITE-ProRule" id="PRU00520"/>
    </source>
</evidence>
<dbReference type="Pfam" id="PF00708">
    <property type="entry name" value="Acylphosphatase"/>
    <property type="match status" value="1"/>
</dbReference>
<dbReference type="InterPro" id="IPR020456">
    <property type="entry name" value="Acylphosphatase"/>
</dbReference>
<organism evidence="9 10">
    <name type="scientific">Limosilactobacillus oris DSM 4864</name>
    <dbReference type="NCBI Taxonomy" id="1423779"/>
    <lineage>
        <taxon>Bacteria</taxon>
        <taxon>Bacillati</taxon>
        <taxon>Bacillota</taxon>
        <taxon>Bacilli</taxon>
        <taxon>Lactobacillales</taxon>
        <taxon>Lactobacillaceae</taxon>
        <taxon>Limosilactobacillus</taxon>
    </lineage>
</organism>
<evidence type="ECO:0000256" key="2">
    <source>
        <dbReference type="ARBA" id="ARBA00012150"/>
    </source>
</evidence>
<dbReference type="InterPro" id="IPR036046">
    <property type="entry name" value="Acylphosphatase-like_dom_sf"/>
</dbReference>
<dbReference type="PANTHER" id="PTHR47268:SF4">
    <property type="entry name" value="ACYLPHOSPHATASE"/>
    <property type="match status" value="1"/>
</dbReference>
<dbReference type="PANTHER" id="PTHR47268">
    <property type="entry name" value="ACYLPHOSPHATASE"/>
    <property type="match status" value="1"/>
</dbReference>
<dbReference type="SUPFAM" id="SSF54975">
    <property type="entry name" value="Acylphosphatase/BLUF domain-like"/>
    <property type="match status" value="1"/>
</dbReference>
<evidence type="ECO:0000256" key="6">
    <source>
        <dbReference type="RuleBase" id="RU000553"/>
    </source>
</evidence>
<evidence type="ECO:0000313" key="10">
    <source>
        <dbReference type="Proteomes" id="UP000050973"/>
    </source>
</evidence>
<dbReference type="PROSITE" id="PS00151">
    <property type="entry name" value="ACYLPHOSPHATASE_2"/>
    <property type="match status" value="1"/>
</dbReference>
<evidence type="ECO:0000313" key="9">
    <source>
        <dbReference type="EMBL" id="KRM14669.1"/>
    </source>
</evidence>
<dbReference type="Proteomes" id="UP000050973">
    <property type="component" value="Unassembled WGS sequence"/>
</dbReference>
<feature type="domain" description="Acylphosphatase-like" evidence="8">
    <location>
        <begin position="3"/>
        <end position="91"/>
    </location>
</feature>
<name>A0A0R1WAJ0_9LACO</name>
<evidence type="ECO:0000256" key="1">
    <source>
        <dbReference type="ARBA" id="ARBA00005614"/>
    </source>
</evidence>
<comment type="similarity">
    <text evidence="1 7">Belongs to the acylphosphatase family.</text>
</comment>
<dbReference type="PATRIC" id="fig|1423779.3.peg.987"/>
<evidence type="ECO:0000256" key="3">
    <source>
        <dbReference type="ARBA" id="ARBA00015991"/>
    </source>
</evidence>
<dbReference type="EMBL" id="AZGE01000023">
    <property type="protein sequence ID" value="KRM14669.1"/>
    <property type="molecule type" value="Genomic_DNA"/>
</dbReference>
<gene>
    <name evidence="9" type="ORF">FC49_GL000966</name>
</gene>
<feature type="active site" evidence="5">
    <location>
        <position position="36"/>
    </location>
</feature>
<dbReference type="AlphaFoldDB" id="A0A0R1WAJ0"/>
<comment type="caution">
    <text evidence="9">The sequence shown here is derived from an EMBL/GenBank/DDBJ whole genome shotgun (WGS) entry which is preliminary data.</text>
</comment>
<proteinExistence type="inferred from homology"/>
<comment type="catalytic activity">
    <reaction evidence="4 5 6">
        <text>an acyl phosphate + H2O = a carboxylate + phosphate + H(+)</text>
        <dbReference type="Rhea" id="RHEA:14965"/>
        <dbReference type="ChEBI" id="CHEBI:15377"/>
        <dbReference type="ChEBI" id="CHEBI:15378"/>
        <dbReference type="ChEBI" id="CHEBI:29067"/>
        <dbReference type="ChEBI" id="CHEBI:43474"/>
        <dbReference type="ChEBI" id="CHEBI:59918"/>
        <dbReference type="EC" id="3.6.1.7"/>
    </reaction>
</comment>
<dbReference type="EC" id="3.6.1.7" evidence="2 5"/>
<dbReference type="GO" id="GO:0003998">
    <property type="term" value="F:acylphosphatase activity"/>
    <property type="evidence" value="ECO:0007669"/>
    <property type="project" value="UniProtKB-EC"/>
</dbReference>
<dbReference type="Gene3D" id="3.30.70.100">
    <property type="match status" value="1"/>
</dbReference>
<feature type="active site" evidence="5">
    <location>
        <position position="18"/>
    </location>
</feature>
<reference evidence="9 10" key="1">
    <citation type="journal article" date="2015" name="Genome Announc.">
        <title>Expanding the biotechnology potential of lactobacilli through comparative genomics of 213 strains and associated genera.</title>
        <authorList>
            <person name="Sun Z."/>
            <person name="Harris H.M."/>
            <person name="McCann A."/>
            <person name="Guo C."/>
            <person name="Argimon S."/>
            <person name="Zhang W."/>
            <person name="Yang X."/>
            <person name="Jeffery I.B."/>
            <person name="Cooney J.C."/>
            <person name="Kagawa T.F."/>
            <person name="Liu W."/>
            <person name="Song Y."/>
            <person name="Salvetti E."/>
            <person name="Wrobel A."/>
            <person name="Rasinkangas P."/>
            <person name="Parkhill J."/>
            <person name="Rea M.C."/>
            <person name="O'Sullivan O."/>
            <person name="Ritari J."/>
            <person name="Douillard F.P."/>
            <person name="Paul Ross R."/>
            <person name="Yang R."/>
            <person name="Briner A.E."/>
            <person name="Felis G.E."/>
            <person name="de Vos W.M."/>
            <person name="Barrangou R."/>
            <person name="Klaenhammer T.R."/>
            <person name="Caufield P.W."/>
            <person name="Cui Y."/>
            <person name="Zhang H."/>
            <person name="O'Toole P.W."/>
        </authorList>
    </citation>
    <scope>NUCLEOTIDE SEQUENCE [LARGE SCALE GENOMIC DNA]</scope>
    <source>
        <strain evidence="9 10">DSM 4864</strain>
    </source>
</reference>
<evidence type="ECO:0000256" key="7">
    <source>
        <dbReference type="RuleBase" id="RU004168"/>
    </source>
</evidence>
<dbReference type="RefSeq" id="WP_056984681.1">
    <property type="nucleotide sequence ID" value="NZ_AZGE01000023.1"/>
</dbReference>
<dbReference type="PROSITE" id="PS51160">
    <property type="entry name" value="ACYLPHOSPHATASE_3"/>
    <property type="match status" value="1"/>
</dbReference>
<evidence type="ECO:0000259" key="8">
    <source>
        <dbReference type="PROSITE" id="PS51160"/>
    </source>
</evidence>
<dbReference type="InterPro" id="IPR001792">
    <property type="entry name" value="Acylphosphatase-like_dom"/>
</dbReference>
<keyword evidence="5 6" id="KW-0378">Hydrolase</keyword>